<proteinExistence type="predicted"/>
<dbReference type="AlphaFoldDB" id="Q6YWK7"/>
<reference evidence="4" key="4">
    <citation type="journal article" date="2008" name="Nucleic Acids Res.">
        <title>The rice annotation project database (RAP-DB): 2008 update.</title>
        <authorList>
            <consortium name="The rice annotation project (RAP)"/>
        </authorList>
    </citation>
    <scope>GENOME REANNOTATION</scope>
    <source>
        <strain evidence="4">cv. Nipponbare</strain>
    </source>
</reference>
<reference evidence="4" key="3">
    <citation type="journal article" date="2005" name="Nature">
        <title>The map-based sequence of the rice genome.</title>
        <authorList>
            <consortium name="International rice genome sequencing project (IRGSP)"/>
            <person name="Matsumoto T."/>
            <person name="Wu J."/>
            <person name="Kanamori H."/>
            <person name="Katayose Y."/>
            <person name="Fujisawa M."/>
            <person name="Namiki N."/>
            <person name="Mizuno H."/>
            <person name="Yamamoto K."/>
            <person name="Antonio B.A."/>
            <person name="Baba T."/>
            <person name="Sakata K."/>
            <person name="Nagamura Y."/>
            <person name="Aoki H."/>
            <person name="Arikawa K."/>
            <person name="Arita K."/>
            <person name="Bito T."/>
            <person name="Chiden Y."/>
            <person name="Fujitsuka N."/>
            <person name="Fukunaka R."/>
            <person name="Hamada M."/>
            <person name="Harada C."/>
            <person name="Hayashi A."/>
            <person name="Hijishita S."/>
            <person name="Honda M."/>
            <person name="Hosokawa S."/>
            <person name="Ichikawa Y."/>
            <person name="Idonuma A."/>
            <person name="Iijima M."/>
            <person name="Ikeda M."/>
            <person name="Ikeno M."/>
            <person name="Ito K."/>
            <person name="Ito S."/>
            <person name="Ito T."/>
            <person name="Ito Y."/>
            <person name="Ito Y."/>
            <person name="Iwabuchi A."/>
            <person name="Kamiya K."/>
            <person name="Karasawa W."/>
            <person name="Kurita K."/>
            <person name="Katagiri S."/>
            <person name="Kikuta A."/>
            <person name="Kobayashi H."/>
            <person name="Kobayashi N."/>
            <person name="Machita K."/>
            <person name="Maehara T."/>
            <person name="Masukawa M."/>
            <person name="Mizubayashi T."/>
            <person name="Mukai Y."/>
            <person name="Nagasaki H."/>
            <person name="Nagata Y."/>
            <person name="Naito S."/>
            <person name="Nakashima M."/>
            <person name="Nakama Y."/>
            <person name="Nakamichi Y."/>
            <person name="Nakamura M."/>
            <person name="Meguro A."/>
            <person name="Negishi M."/>
            <person name="Ohta I."/>
            <person name="Ohta T."/>
            <person name="Okamoto M."/>
            <person name="Ono N."/>
            <person name="Saji S."/>
            <person name="Sakaguchi M."/>
            <person name="Sakai K."/>
            <person name="Shibata M."/>
            <person name="Shimokawa T."/>
            <person name="Song J."/>
            <person name="Takazaki Y."/>
            <person name="Terasawa K."/>
            <person name="Tsugane M."/>
            <person name="Tsuji K."/>
            <person name="Ueda S."/>
            <person name="Waki K."/>
            <person name="Yamagata H."/>
            <person name="Yamamoto M."/>
            <person name="Yamamoto S."/>
            <person name="Yamane H."/>
            <person name="Yoshiki S."/>
            <person name="Yoshihara R."/>
            <person name="Yukawa K."/>
            <person name="Zhong H."/>
            <person name="Yano M."/>
            <person name="Yuan Q."/>
            <person name="Ouyang S."/>
            <person name="Liu J."/>
            <person name="Jones K.M."/>
            <person name="Gansberger K."/>
            <person name="Moffat K."/>
            <person name="Hill J."/>
            <person name="Bera J."/>
            <person name="Fadrosh D."/>
            <person name="Jin S."/>
            <person name="Johri S."/>
            <person name="Kim M."/>
            <person name="Overton L."/>
            <person name="Reardon M."/>
            <person name="Tsitrin T."/>
            <person name="Vuong H."/>
            <person name="Weaver B."/>
            <person name="Ciecko A."/>
            <person name="Tallon L."/>
            <person name="Jackson J."/>
            <person name="Pai G."/>
            <person name="Aken S.V."/>
            <person name="Utterback T."/>
            <person name="Reidmuller S."/>
            <person name="Feldblyum T."/>
            <person name="Hsiao J."/>
            <person name="Zismann V."/>
            <person name="Iobst S."/>
            <person name="de Vazeille A.R."/>
            <person name="Buell C.R."/>
            <person name="Ying K."/>
            <person name="Li Y."/>
            <person name="Lu T."/>
            <person name="Huang Y."/>
            <person name="Zhao Q."/>
            <person name="Feng Q."/>
            <person name="Zhang L."/>
            <person name="Zhu J."/>
            <person name="Weng Q."/>
            <person name="Mu J."/>
            <person name="Lu Y."/>
            <person name="Fan D."/>
            <person name="Liu Y."/>
            <person name="Guan J."/>
            <person name="Zhang Y."/>
            <person name="Yu S."/>
            <person name="Liu X."/>
            <person name="Zhang Y."/>
            <person name="Hong G."/>
            <person name="Han B."/>
            <person name="Choisne N."/>
            <person name="Demange N."/>
            <person name="Orjeda G."/>
            <person name="Samain S."/>
            <person name="Cattolico L."/>
            <person name="Pelletier E."/>
            <person name="Couloux A."/>
            <person name="Segurens B."/>
            <person name="Wincker P."/>
            <person name="D'Hont A."/>
            <person name="Scarpelli C."/>
            <person name="Weissenbach J."/>
            <person name="Salanoubat M."/>
            <person name="Quetier F."/>
            <person name="Yu Y."/>
            <person name="Kim H.R."/>
            <person name="Rambo T."/>
            <person name="Currie J."/>
            <person name="Collura K."/>
            <person name="Luo M."/>
            <person name="Yang T."/>
            <person name="Ammiraju J.S.S."/>
            <person name="Engler F."/>
            <person name="Soderlund C."/>
            <person name="Wing R.A."/>
            <person name="Palmer L.E."/>
            <person name="de la Bastide M."/>
            <person name="Spiegel L."/>
            <person name="Nascimento L."/>
            <person name="Zutavern T."/>
            <person name="O'Shaughnessy A."/>
            <person name="Dike S."/>
            <person name="Dedhia N."/>
            <person name="Preston R."/>
            <person name="Balija V."/>
            <person name="McCombie W.R."/>
            <person name="Chow T."/>
            <person name="Chen H."/>
            <person name="Chung M."/>
            <person name="Chen C."/>
            <person name="Shaw J."/>
            <person name="Wu H."/>
            <person name="Hsiao K."/>
            <person name="Chao Y."/>
            <person name="Chu M."/>
            <person name="Cheng C."/>
            <person name="Hour A."/>
            <person name="Lee P."/>
            <person name="Lin S."/>
            <person name="Lin Y."/>
            <person name="Liou J."/>
            <person name="Liu S."/>
            <person name="Hsing Y."/>
            <person name="Raghuvanshi S."/>
            <person name="Mohanty A."/>
            <person name="Bharti A.K."/>
            <person name="Gaur A."/>
            <person name="Gupta V."/>
            <person name="Kumar D."/>
            <person name="Ravi V."/>
            <person name="Vij S."/>
            <person name="Kapur A."/>
            <person name="Khurana P."/>
            <person name="Khurana P."/>
            <person name="Khurana J.P."/>
            <person name="Tyagi A.K."/>
            <person name="Gaikwad K."/>
            <person name="Singh A."/>
            <person name="Dalal V."/>
            <person name="Srivastava S."/>
            <person name="Dixit A."/>
            <person name="Pal A.K."/>
            <person name="Ghazi I.A."/>
            <person name="Yadav M."/>
            <person name="Pandit A."/>
            <person name="Bhargava A."/>
            <person name="Sureshbabu K."/>
            <person name="Batra K."/>
            <person name="Sharma T.R."/>
            <person name="Mohapatra T."/>
            <person name="Singh N.K."/>
            <person name="Messing J."/>
            <person name="Nelson A.B."/>
            <person name="Fuks G."/>
            <person name="Kavchok S."/>
            <person name="Keizer G."/>
            <person name="Linton E."/>
            <person name="Llaca V."/>
            <person name="Song R."/>
            <person name="Tanyolac B."/>
            <person name="Young S."/>
            <person name="Ho-Il K."/>
            <person name="Hahn J.H."/>
            <person name="Sangsakoo G."/>
            <person name="Vanavichit A."/>
            <person name="de Mattos Luiz.A.T."/>
            <person name="Zimmer P.D."/>
            <person name="Malone G."/>
            <person name="Dellagostin O."/>
            <person name="de Oliveira A.C."/>
            <person name="Bevan M."/>
            <person name="Bancroft I."/>
            <person name="Minx P."/>
            <person name="Cordum H."/>
            <person name="Wilson R."/>
            <person name="Cheng Z."/>
            <person name="Jin W."/>
            <person name="Jiang J."/>
            <person name="Leong S.A."/>
            <person name="Iwama H."/>
            <person name="Gojobori T."/>
            <person name="Itoh T."/>
            <person name="Niimura Y."/>
            <person name="Fujii Y."/>
            <person name="Habara T."/>
            <person name="Sakai H."/>
            <person name="Sato Y."/>
            <person name="Wilson G."/>
            <person name="Kumar K."/>
            <person name="McCouch S."/>
            <person name="Juretic N."/>
            <person name="Hoen D."/>
            <person name="Wright S."/>
            <person name="Bruskiewich R."/>
            <person name="Bureau T."/>
            <person name="Miyao A."/>
            <person name="Hirochika H."/>
            <person name="Nishikawa T."/>
            <person name="Kadowaki K."/>
            <person name="Sugiura M."/>
            <person name="Burr B."/>
            <person name="Sasaki T."/>
        </authorList>
    </citation>
    <scope>NUCLEOTIDE SEQUENCE [LARGE SCALE GENOMIC DNA]</scope>
    <source>
        <strain evidence="4">cv. Nipponbare</strain>
    </source>
</reference>
<organism evidence="3 4">
    <name type="scientific">Oryza sativa subsp. japonica</name>
    <name type="common">Rice</name>
    <dbReference type="NCBI Taxonomy" id="39947"/>
    <lineage>
        <taxon>Eukaryota</taxon>
        <taxon>Viridiplantae</taxon>
        <taxon>Streptophyta</taxon>
        <taxon>Embryophyta</taxon>
        <taxon>Tracheophyta</taxon>
        <taxon>Spermatophyta</taxon>
        <taxon>Magnoliopsida</taxon>
        <taxon>Liliopsida</taxon>
        <taxon>Poales</taxon>
        <taxon>Poaceae</taxon>
        <taxon>BOP clade</taxon>
        <taxon>Oryzoideae</taxon>
        <taxon>Oryzeae</taxon>
        <taxon>Oryzinae</taxon>
        <taxon>Oryza</taxon>
        <taxon>Oryza sativa</taxon>
    </lineage>
</organism>
<feature type="region of interest" description="Disordered" evidence="1">
    <location>
        <begin position="20"/>
        <end position="127"/>
    </location>
</feature>
<evidence type="ECO:0000256" key="1">
    <source>
        <dbReference type="SAM" id="MobiDB-lite"/>
    </source>
</evidence>
<reference evidence="2" key="1">
    <citation type="submission" date="2002-01" db="EMBL/GenBank/DDBJ databases">
        <title>Oryza sativa nipponbare(GA3) genomic DNA, chromosome 8, PAC clone:P0431A03.</title>
        <authorList>
            <person name="Sasaki T."/>
            <person name="Matsumoto T."/>
            <person name="Yamamoto K."/>
        </authorList>
    </citation>
    <scope>NUCLEOTIDE SEQUENCE</scope>
</reference>
<feature type="compositionally biased region" description="Low complexity" evidence="1">
    <location>
        <begin position="114"/>
        <end position="127"/>
    </location>
</feature>
<evidence type="ECO:0000313" key="2">
    <source>
        <dbReference type="EMBL" id="BAD09848.1"/>
    </source>
</evidence>
<accession>Q6YWK7</accession>
<gene>
    <name evidence="3" type="ORF">P0413H11.14</name>
    <name evidence="2" type="ORF">P0431A03.36</name>
</gene>
<sequence>MGSSRKNFFPLDGHLLQHERAGKFRQRKIKARSLDFGEISPNSPPTPTPTPQPESTASTAVLSSHPPASAIARGRPPQRSPASTSLRQAWGWGWDEGEQPGSPEGDSGDGRKSAAASTVIRAAAAQF</sequence>
<feature type="compositionally biased region" description="Pro residues" evidence="1">
    <location>
        <begin position="42"/>
        <end position="52"/>
    </location>
</feature>
<dbReference type="EMBL" id="AP005757">
    <property type="protein sequence ID" value="BAD10624.1"/>
    <property type="molecule type" value="Genomic_DNA"/>
</dbReference>
<reference evidence="3" key="2">
    <citation type="submission" date="2002-09" db="EMBL/GenBank/DDBJ databases">
        <title>Oryza sativa nipponbare(GA3) genomic DNA, chromosome 8, PAC clone:P0413H11.</title>
        <authorList>
            <person name="Sasaki T."/>
            <person name="Matsumoto T."/>
            <person name="Katayose Y."/>
        </authorList>
    </citation>
    <scope>NUCLEOTIDE SEQUENCE</scope>
</reference>
<name>Q6YWK7_ORYSJ</name>
<evidence type="ECO:0000313" key="3">
    <source>
        <dbReference type="EMBL" id="BAD10624.1"/>
    </source>
</evidence>
<evidence type="ECO:0000313" key="4">
    <source>
        <dbReference type="Proteomes" id="UP000000763"/>
    </source>
</evidence>
<protein>
    <submittedName>
        <fullName evidence="3">Uncharacterized protein</fullName>
    </submittedName>
</protein>
<dbReference type="EMBL" id="AP004666">
    <property type="protein sequence ID" value="BAD09848.1"/>
    <property type="molecule type" value="Genomic_DNA"/>
</dbReference>
<dbReference type="Proteomes" id="UP000000763">
    <property type="component" value="Chromosome 8"/>
</dbReference>